<dbReference type="GO" id="GO:0006307">
    <property type="term" value="P:DNA alkylation repair"/>
    <property type="evidence" value="ECO:0007669"/>
    <property type="project" value="TreeGrafter"/>
</dbReference>
<evidence type="ECO:0000256" key="5">
    <source>
        <dbReference type="ARBA" id="ARBA00022679"/>
    </source>
</evidence>
<dbReference type="PROSITE" id="PS00041">
    <property type="entry name" value="HTH_ARAC_FAMILY_1"/>
    <property type="match status" value="1"/>
</dbReference>
<dbReference type="Gene3D" id="1.10.10.60">
    <property type="entry name" value="Homeodomain-like"/>
    <property type="match status" value="1"/>
</dbReference>
<dbReference type="InterPro" id="IPR023170">
    <property type="entry name" value="HhH_base_excis_C"/>
</dbReference>
<dbReference type="InterPro" id="IPR009057">
    <property type="entry name" value="Homeodomain-like_sf"/>
</dbReference>
<evidence type="ECO:0000256" key="9">
    <source>
        <dbReference type="ARBA" id="ARBA00023015"/>
    </source>
</evidence>
<dbReference type="GO" id="GO:0008270">
    <property type="term" value="F:zinc ion binding"/>
    <property type="evidence" value="ECO:0007669"/>
    <property type="project" value="InterPro"/>
</dbReference>
<dbReference type="AlphaFoldDB" id="A0A929G0I2"/>
<dbReference type="PROSITE" id="PS01124">
    <property type="entry name" value="HTH_ARAC_FAMILY_2"/>
    <property type="match status" value="1"/>
</dbReference>
<proteinExistence type="predicted"/>
<dbReference type="InterPro" id="IPR037046">
    <property type="entry name" value="AlkA_N_sf"/>
</dbReference>
<reference evidence="15" key="1">
    <citation type="submission" date="2020-10" db="EMBL/GenBank/DDBJ databases">
        <title>Diversity and distribution of actinomycetes associated with coral in the coast of Hainan.</title>
        <authorList>
            <person name="Li F."/>
        </authorList>
    </citation>
    <scope>NUCLEOTIDE SEQUENCE</scope>
    <source>
        <strain evidence="15">HNM0983</strain>
    </source>
</reference>
<dbReference type="InterPro" id="IPR011257">
    <property type="entry name" value="DNA_glycosylase"/>
</dbReference>
<evidence type="ECO:0000313" key="15">
    <source>
        <dbReference type="EMBL" id="MBE9375650.1"/>
    </source>
</evidence>
<accession>A0A929G0I2</accession>
<evidence type="ECO:0000256" key="7">
    <source>
        <dbReference type="ARBA" id="ARBA00022763"/>
    </source>
</evidence>
<evidence type="ECO:0000313" key="16">
    <source>
        <dbReference type="Proteomes" id="UP000598360"/>
    </source>
</evidence>
<dbReference type="SMART" id="SM01009">
    <property type="entry name" value="AlkA_N"/>
    <property type="match status" value="1"/>
</dbReference>
<evidence type="ECO:0000256" key="2">
    <source>
        <dbReference type="ARBA" id="ARBA00001947"/>
    </source>
</evidence>
<evidence type="ECO:0000256" key="3">
    <source>
        <dbReference type="ARBA" id="ARBA00012000"/>
    </source>
</evidence>
<comment type="cofactor">
    <cofactor evidence="2">
        <name>Zn(2+)</name>
        <dbReference type="ChEBI" id="CHEBI:29105"/>
    </cofactor>
</comment>
<evidence type="ECO:0000256" key="4">
    <source>
        <dbReference type="ARBA" id="ARBA00022603"/>
    </source>
</evidence>
<dbReference type="GO" id="GO:0003700">
    <property type="term" value="F:DNA-binding transcription factor activity"/>
    <property type="evidence" value="ECO:0007669"/>
    <property type="project" value="InterPro"/>
</dbReference>
<sequence length="490" mass="51454">MLVGAEQARRAVASRDARFDGCFVHAVRSTRIYCRPSCPARTPNPGNSTFFPTAAAAQAAGYRACLRCLPDAVPGSPEWDLRADLAGRAMRLITDGLVDRSGVGGLAAELGYSARQLNRVLTGELGAGPLGLARANRAHHARILIEGTGMAFSDIAFAAGFSSLRQFNDTIREVFASTPGQLRSRRGAGPADPGAVHLRLAFRPPFDAAGVFGFLRDRAVTGLESVTDLRYARSLRLPHGTGTAVLRPKAEHLGCTLHLADLRDLGAAVARLRRLFDLDADPVAVDTALAADPAFGHAVAVRPGIRVPGSVDGLETLVRTVLGQQVSVAVARRGLGVLVQRLGAEIDDPAGAGVHRLFPTAEALAEHATAAVPGPRSRADTVAEAAAAVAGGALRLHPGRDRQELRAELLAVRGIGPWTADCVTMRVLGAPDVLLSGDLALRRGAAALGLPSAPAELDERARRLSPWRSYAGMHLWAAATGRAHLETESS</sequence>
<evidence type="ECO:0000256" key="12">
    <source>
        <dbReference type="ARBA" id="ARBA00023163"/>
    </source>
</evidence>
<dbReference type="Gene3D" id="3.30.310.20">
    <property type="entry name" value="DNA-3-methyladenine glycosylase AlkA, N-terminal domain"/>
    <property type="match status" value="1"/>
</dbReference>
<dbReference type="GO" id="GO:0008168">
    <property type="term" value="F:methyltransferase activity"/>
    <property type="evidence" value="ECO:0007669"/>
    <property type="project" value="UniProtKB-KW"/>
</dbReference>
<dbReference type="Pfam" id="PF02805">
    <property type="entry name" value="Ada_Zn_binding"/>
    <property type="match status" value="1"/>
</dbReference>
<keyword evidence="8" id="KW-0862">Zinc</keyword>
<dbReference type="Pfam" id="PF06029">
    <property type="entry name" value="AlkA_N"/>
    <property type="match status" value="1"/>
</dbReference>
<dbReference type="InterPro" id="IPR051912">
    <property type="entry name" value="Alkylbase_DNA_Glycosylase/TA"/>
</dbReference>
<keyword evidence="6" id="KW-0479">Metal-binding</keyword>
<keyword evidence="10" id="KW-0238">DNA-binding</keyword>
<dbReference type="SUPFAM" id="SSF57884">
    <property type="entry name" value="Ada DNA repair protein, N-terminal domain (N-Ada 10)"/>
    <property type="match status" value="1"/>
</dbReference>
<dbReference type="Gene3D" id="1.10.1670.10">
    <property type="entry name" value="Helix-hairpin-Helix base-excision DNA repair enzymes (C-terminal)"/>
    <property type="match status" value="1"/>
</dbReference>
<keyword evidence="13" id="KW-0234">DNA repair</keyword>
<evidence type="ECO:0000256" key="8">
    <source>
        <dbReference type="ARBA" id="ARBA00022833"/>
    </source>
</evidence>
<dbReference type="GO" id="GO:0043565">
    <property type="term" value="F:sequence-specific DNA binding"/>
    <property type="evidence" value="ECO:0007669"/>
    <property type="project" value="InterPro"/>
</dbReference>
<dbReference type="Gene3D" id="1.10.340.30">
    <property type="entry name" value="Hypothetical protein, domain 2"/>
    <property type="match status" value="1"/>
</dbReference>
<comment type="catalytic activity">
    <reaction evidence="1">
        <text>Hydrolysis of alkylated DNA, releasing 3-methyladenine, 3-methylguanine, 7-methylguanine and 7-methyladenine.</text>
        <dbReference type="EC" id="3.2.2.21"/>
    </reaction>
</comment>
<dbReference type="InterPro" id="IPR035451">
    <property type="entry name" value="Ada-like_dom_sf"/>
</dbReference>
<dbReference type="InterPro" id="IPR018062">
    <property type="entry name" value="HTH_AraC-typ_CS"/>
</dbReference>
<keyword evidence="5" id="KW-0808">Transferase</keyword>
<dbReference type="PANTHER" id="PTHR43003:SF13">
    <property type="entry name" value="DNA-3-METHYLADENINE GLYCOSYLASE 2"/>
    <property type="match status" value="1"/>
</dbReference>
<evidence type="ECO:0000256" key="13">
    <source>
        <dbReference type="ARBA" id="ARBA00023204"/>
    </source>
</evidence>
<keyword evidence="16" id="KW-1185">Reference proteome</keyword>
<keyword evidence="12" id="KW-0804">Transcription</keyword>
<evidence type="ECO:0000259" key="14">
    <source>
        <dbReference type="PROSITE" id="PS01124"/>
    </source>
</evidence>
<keyword evidence="4" id="KW-0489">Methyltransferase</keyword>
<dbReference type="SMART" id="SM00342">
    <property type="entry name" value="HTH_ARAC"/>
    <property type="match status" value="1"/>
</dbReference>
<dbReference type="InterPro" id="IPR010316">
    <property type="entry name" value="AlkA_N"/>
</dbReference>
<dbReference type="InterPro" id="IPR003265">
    <property type="entry name" value="HhH-GPD_domain"/>
</dbReference>
<dbReference type="InterPro" id="IPR018060">
    <property type="entry name" value="HTH_AraC"/>
</dbReference>
<keyword evidence="7" id="KW-0227">DNA damage</keyword>
<dbReference type="GO" id="GO:0032993">
    <property type="term" value="C:protein-DNA complex"/>
    <property type="evidence" value="ECO:0007669"/>
    <property type="project" value="TreeGrafter"/>
</dbReference>
<dbReference type="GO" id="GO:0032259">
    <property type="term" value="P:methylation"/>
    <property type="evidence" value="ECO:0007669"/>
    <property type="project" value="UniProtKB-KW"/>
</dbReference>
<organism evidence="15 16">
    <name type="scientific">Saccharopolyspora montiporae</name>
    <dbReference type="NCBI Taxonomy" id="2781240"/>
    <lineage>
        <taxon>Bacteria</taxon>
        <taxon>Bacillati</taxon>
        <taxon>Actinomycetota</taxon>
        <taxon>Actinomycetes</taxon>
        <taxon>Pseudonocardiales</taxon>
        <taxon>Pseudonocardiaceae</taxon>
        <taxon>Saccharopolyspora</taxon>
    </lineage>
</organism>
<dbReference type="GO" id="GO:0005737">
    <property type="term" value="C:cytoplasm"/>
    <property type="evidence" value="ECO:0007669"/>
    <property type="project" value="TreeGrafter"/>
</dbReference>
<keyword evidence="11" id="KW-0010">Activator</keyword>
<dbReference type="CDD" id="cd00056">
    <property type="entry name" value="ENDO3c"/>
    <property type="match status" value="1"/>
</dbReference>
<dbReference type="InterPro" id="IPR004026">
    <property type="entry name" value="Ada_DNA_repair_Zn-bd"/>
</dbReference>
<dbReference type="SUPFAM" id="SSF46689">
    <property type="entry name" value="Homeodomain-like"/>
    <property type="match status" value="1"/>
</dbReference>
<feature type="domain" description="HTH araC/xylS-type" evidence="14">
    <location>
        <begin position="87"/>
        <end position="185"/>
    </location>
</feature>
<dbReference type="Proteomes" id="UP000598360">
    <property type="component" value="Unassembled WGS sequence"/>
</dbReference>
<dbReference type="Pfam" id="PF12833">
    <property type="entry name" value="HTH_18"/>
    <property type="match status" value="1"/>
</dbReference>
<evidence type="ECO:0000256" key="11">
    <source>
        <dbReference type="ARBA" id="ARBA00023159"/>
    </source>
</evidence>
<dbReference type="GO" id="GO:0006285">
    <property type="term" value="P:base-excision repair, AP site formation"/>
    <property type="evidence" value="ECO:0007669"/>
    <property type="project" value="TreeGrafter"/>
</dbReference>
<evidence type="ECO:0000256" key="1">
    <source>
        <dbReference type="ARBA" id="ARBA00000086"/>
    </source>
</evidence>
<dbReference type="GO" id="GO:0008725">
    <property type="term" value="F:DNA-3-methyladenine glycosylase activity"/>
    <property type="evidence" value="ECO:0007669"/>
    <property type="project" value="TreeGrafter"/>
</dbReference>
<dbReference type="SUPFAM" id="SSF48150">
    <property type="entry name" value="DNA-glycosylase"/>
    <property type="match status" value="1"/>
</dbReference>
<dbReference type="EC" id="3.2.2.21" evidence="3"/>
<keyword evidence="9" id="KW-0805">Transcription regulation</keyword>
<dbReference type="SMART" id="SM00478">
    <property type="entry name" value="ENDO3c"/>
    <property type="match status" value="1"/>
</dbReference>
<name>A0A929G0I2_9PSEU</name>
<gene>
    <name evidence="15" type="ORF">IQ251_14450</name>
</gene>
<dbReference type="SUPFAM" id="SSF55945">
    <property type="entry name" value="TATA-box binding protein-like"/>
    <property type="match status" value="1"/>
</dbReference>
<comment type="caution">
    <text evidence="15">The sequence shown here is derived from an EMBL/GenBank/DDBJ whole genome shotgun (WGS) entry which is preliminary data.</text>
</comment>
<evidence type="ECO:0000256" key="10">
    <source>
        <dbReference type="ARBA" id="ARBA00023125"/>
    </source>
</evidence>
<dbReference type="EMBL" id="JADEYC010000023">
    <property type="protein sequence ID" value="MBE9375650.1"/>
    <property type="molecule type" value="Genomic_DNA"/>
</dbReference>
<dbReference type="PANTHER" id="PTHR43003">
    <property type="entry name" value="DNA-3-METHYLADENINE GLYCOSYLASE"/>
    <property type="match status" value="1"/>
</dbReference>
<dbReference type="RefSeq" id="WP_193929098.1">
    <property type="nucleotide sequence ID" value="NZ_JADEYC010000023.1"/>
</dbReference>
<dbReference type="GO" id="GO:0043916">
    <property type="term" value="F:DNA-7-methylguanine glycosylase activity"/>
    <property type="evidence" value="ECO:0007669"/>
    <property type="project" value="TreeGrafter"/>
</dbReference>
<dbReference type="Gene3D" id="3.40.10.10">
    <property type="entry name" value="DNA Methylphosphotriester Repair Domain"/>
    <property type="match status" value="1"/>
</dbReference>
<dbReference type="GO" id="GO:0032131">
    <property type="term" value="F:alkylated DNA binding"/>
    <property type="evidence" value="ECO:0007669"/>
    <property type="project" value="TreeGrafter"/>
</dbReference>
<protein>
    <recommendedName>
        <fullName evidence="3">DNA-3-methyladenine glycosylase II</fullName>
        <ecNumber evidence="3">3.2.2.21</ecNumber>
    </recommendedName>
</protein>
<evidence type="ECO:0000256" key="6">
    <source>
        <dbReference type="ARBA" id="ARBA00022723"/>
    </source>
</evidence>